<keyword evidence="1" id="KW-0812">Transmembrane</keyword>
<protein>
    <submittedName>
        <fullName evidence="2">Sialic acid-binding Ig-like lectin 16</fullName>
    </submittedName>
</protein>
<evidence type="ECO:0000313" key="3">
    <source>
        <dbReference type="Proteomes" id="UP001279410"/>
    </source>
</evidence>
<proteinExistence type="predicted"/>
<keyword evidence="1" id="KW-1133">Transmembrane helix</keyword>
<name>A0AAD3RHK8_LATJO</name>
<dbReference type="AlphaFoldDB" id="A0AAD3RHK8"/>
<accession>A0AAD3RHK8</accession>
<dbReference type="EMBL" id="BRZM01000164">
    <property type="protein sequence ID" value="GLD69002.1"/>
    <property type="molecule type" value="Genomic_DNA"/>
</dbReference>
<evidence type="ECO:0000313" key="2">
    <source>
        <dbReference type="EMBL" id="GLD69002.1"/>
    </source>
</evidence>
<evidence type="ECO:0000256" key="1">
    <source>
        <dbReference type="SAM" id="Phobius"/>
    </source>
</evidence>
<sequence length="120" mass="13542">MLWGFLLLLPVYRNKSLIRGSNRDTKFLHFILLFPPTGGHLVHRDDHALSESGPALQLSPLTAEDSGNYTCGLRTNSKTRSRPYELHVEAAEEGLFFTSVFLIGLFTVNNCIMFISCLFH</sequence>
<dbReference type="SUPFAM" id="SSF48726">
    <property type="entry name" value="Immunoglobulin"/>
    <property type="match status" value="1"/>
</dbReference>
<organism evidence="2 3">
    <name type="scientific">Lates japonicus</name>
    <name type="common">Japanese lates</name>
    <dbReference type="NCBI Taxonomy" id="270547"/>
    <lineage>
        <taxon>Eukaryota</taxon>
        <taxon>Metazoa</taxon>
        <taxon>Chordata</taxon>
        <taxon>Craniata</taxon>
        <taxon>Vertebrata</taxon>
        <taxon>Euteleostomi</taxon>
        <taxon>Actinopterygii</taxon>
        <taxon>Neopterygii</taxon>
        <taxon>Teleostei</taxon>
        <taxon>Neoteleostei</taxon>
        <taxon>Acanthomorphata</taxon>
        <taxon>Carangaria</taxon>
        <taxon>Carangaria incertae sedis</taxon>
        <taxon>Centropomidae</taxon>
        <taxon>Lates</taxon>
    </lineage>
</organism>
<dbReference type="Gene3D" id="2.60.40.10">
    <property type="entry name" value="Immunoglobulins"/>
    <property type="match status" value="1"/>
</dbReference>
<comment type="caution">
    <text evidence="2">The sequence shown here is derived from an EMBL/GenBank/DDBJ whole genome shotgun (WGS) entry which is preliminary data.</text>
</comment>
<feature type="transmembrane region" description="Helical" evidence="1">
    <location>
        <begin position="95"/>
        <end position="119"/>
    </location>
</feature>
<keyword evidence="3" id="KW-1185">Reference proteome</keyword>
<dbReference type="InterPro" id="IPR036179">
    <property type="entry name" value="Ig-like_dom_sf"/>
</dbReference>
<gene>
    <name evidence="2" type="ORF">AKAME5_002031500</name>
</gene>
<reference evidence="2" key="1">
    <citation type="submission" date="2022-08" db="EMBL/GenBank/DDBJ databases">
        <title>Genome sequencing of akame (Lates japonicus).</title>
        <authorList>
            <person name="Hashiguchi Y."/>
            <person name="Takahashi H."/>
        </authorList>
    </citation>
    <scope>NUCLEOTIDE SEQUENCE</scope>
    <source>
        <strain evidence="2">Kochi</strain>
    </source>
</reference>
<keyword evidence="1" id="KW-0472">Membrane</keyword>
<dbReference type="Proteomes" id="UP001279410">
    <property type="component" value="Unassembled WGS sequence"/>
</dbReference>
<dbReference type="InterPro" id="IPR013783">
    <property type="entry name" value="Ig-like_fold"/>
</dbReference>